<comment type="similarity">
    <text evidence="1">Belongs to the sigma-70 factor family. ECF subfamily.</text>
</comment>
<evidence type="ECO:0000259" key="5">
    <source>
        <dbReference type="Pfam" id="PF04542"/>
    </source>
</evidence>
<keyword evidence="3" id="KW-0731">Sigma factor</keyword>
<dbReference type="PANTHER" id="PTHR43133">
    <property type="entry name" value="RNA POLYMERASE ECF-TYPE SIGMA FACTO"/>
    <property type="match status" value="1"/>
</dbReference>
<dbReference type="InterPro" id="IPR036388">
    <property type="entry name" value="WH-like_DNA-bd_sf"/>
</dbReference>
<dbReference type="GO" id="GO:0003677">
    <property type="term" value="F:DNA binding"/>
    <property type="evidence" value="ECO:0007669"/>
    <property type="project" value="InterPro"/>
</dbReference>
<evidence type="ECO:0000259" key="6">
    <source>
        <dbReference type="Pfam" id="PF08281"/>
    </source>
</evidence>
<dbReference type="RefSeq" id="WP_061073327.1">
    <property type="nucleotide sequence ID" value="NZ_CP014060.2"/>
</dbReference>
<dbReference type="GO" id="GO:0016987">
    <property type="term" value="F:sigma factor activity"/>
    <property type="evidence" value="ECO:0007669"/>
    <property type="project" value="UniProtKB-KW"/>
</dbReference>
<dbReference type="Pfam" id="PF08281">
    <property type="entry name" value="Sigma70_r4_2"/>
    <property type="match status" value="1"/>
</dbReference>
<keyword evidence="2" id="KW-0805">Transcription regulation</keyword>
<dbReference type="Gene3D" id="1.10.1740.10">
    <property type="match status" value="1"/>
</dbReference>
<dbReference type="Gene3D" id="1.10.10.10">
    <property type="entry name" value="Winged helix-like DNA-binding domain superfamily/Winged helix DNA-binding domain"/>
    <property type="match status" value="1"/>
</dbReference>
<keyword evidence="4" id="KW-0804">Transcription</keyword>
<dbReference type="SUPFAM" id="SSF88659">
    <property type="entry name" value="Sigma3 and sigma4 domains of RNA polymerase sigma factors"/>
    <property type="match status" value="1"/>
</dbReference>
<dbReference type="Pfam" id="PF04542">
    <property type="entry name" value="Sigma70_r2"/>
    <property type="match status" value="1"/>
</dbReference>
<evidence type="ECO:0000313" key="7">
    <source>
        <dbReference type="EMBL" id="AMG38695.1"/>
    </source>
</evidence>
<gene>
    <name evidence="7" type="ORF">AL504_23300</name>
</gene>
<evidence type="ECO:0000256" key="3">
    <source>
        <dbReference type="ARBA" id="ARBA00023082"/>
    </source>
</evidence>
<dbReference type="NCBIfam" id="TIGR02937">
    <property type="entry name" value="sigma70-ECF"/>
    <property type="match status" value="1"/>
</dbReference>
<evidence type="ECO:0000313" key="8">
    <source>
        <dbReference type="Proteomes" id="UP000060602"/>
    </source>
</evidence>
<name>A0A0X8P2F7_ALCXX</name>
<dbReference type="AlphaFoldDB" id="A0A0X8P2F7"/>
<dbReference type="InterPro" id="IPR039425">
    <property type="entry name" value="RNA_pol_sigma-70-like"/>
</dbReference>
<feature type="domain" description="RNA polymerase sigma-70 region 2" evidence="5">
    <location>
        <begin position="13"/>
        <end position="78"/>
    </location>
</feature>
<dbReference type="Proteomes" id="UP000060602">
    <property type="component" value="Chromosome"/>
</dbReference>
<dbReference type="InterPro" id="IPR013324">
    <property type="entry name" value="RNA_pol_sigma_r3/r4-like"/>
</dbReference>
<dbReference type="InterPro" id="IPR014284">
    <property type="entry name" value="RNA_pol_sigma-70_dom"/>
</dbReference>
<dbReference type="SUPFAM" id="SSF88946">
    <property type="entry name" value="Sigma2 domain of RNA polymerase sigma factors"/>
    <property type="match status" value="1"/>
</dbReference>
<evidence type="ECO:0000256" key="2">
    <source>
        <dbReference type="ARBA" id="ARBA00023015"/>
    </source>
</evidence>
<dbReference type="EMBL" id="CP014060">
    <property type="protein sequence ID" value="AMG38695.1"/>
    <property type="molecule type" value="Genomic_DNA"/>
</dbReference>
<feature type="domain" description="RNA polymerase sigma factor 70 region 4 type 2" evidence="6">
    <location>
        <begin position="111"/>
        <end position="162"/>
    </location>
</feature>
<accession>A0A0X8P2F7</accession>
<organism evidence="7 8">
    <name type="scientific">Alcaligenes xylosoxydans xylosoxydans</name>
    <name type="common">Achromobacter xylosoxidans</name>
    <dbReference type="NCBI Taxonomy" id="85698"/>
    <lineage>
        <taxon>Bacteria</taxon>
        <taxon>Pseudomonadati</taxon>
        <taxon>Pseudomonadota</taxon>
        <taxon>Betaproteobacteria</taxon>
        <taxon>Burkholderiales</taxon>
        <taxon>Alcaligenaceae</taxon>
        <taxon>Achromobacter</taxon>
    </lineage>
</organism>
<proteinExistence type="inferred from homology"/>
<evidence type="ECO:0000256" key="1">
    <source>
        <dbReference type="ARBA" id="ARBA00010641"/>
    </source>
</evidence>
<dbReference type="InterPro" id="IPR013325">
    <property type="entry name" value="RNA_pol_sigma_r2"/>
</dbReference>
<protein>
    <submittedName>
        <fullName evidence="7">RNA polymerase subunit sigma</fullName>
    </submittedName>
</protein>
<dbReference type="InterPro" id="IPR013249">
    <property type="entry name" value="RNA_pol_sigma70_r4_t2"/>
</dbReference>
<dbReference type="PANTHER" id="PTHR43133:SF63">
    <property type="entry name" value="RNA POLYMERASE SIGMA FACTOR FECI-RELATED"/>
    <property type="match status" value="1"/>
</dbReference>
<evidence type="ECO:0000256" key="4">
    <source>
        <dbReference type="ARBA" id="ARBA00023163"/>
    </source>
</evidence>
<sequence>MSGPNVLPAFQNLYAAHHGWLRAWLLRKLKCRFHAEDIAHDAFLRLLRHGGLETADQPRALLATTANRLVIDERRRQDIEQAYLALHAEQHALRAEASAEQVAMAVQALAAVSQAIDRLPHKAAQAFLMSLYDGMPQHDIAQVLRVSERSVKLYIAQALLACHDALAESAADRAHAV</sequence>
<dbReference type="GO" id="GO:0006352">
    <property type="term" value="P:DNA-templated transcription initiation"/>
    <property type="evidence" value="ECO:0007669"/>
    <property type="project" value="InterPro"/>
</dbReference>
<reference evidence="8" key="1">
    <citation type="submission" date="2015-12" db="EMBL/GenBank/DDBJ databases">
        <title>FDA dAtabase for Regulatory Grade micrObial Sequences (FDA-ARGOS): Supporting development and validation of Infectious Disease Dx tests.</title>
        <authorList>
            <person name="Case J."/>
            <person name="Tallon L."/>
            <person name="Sadzewicz L."/>
            <person name="Sengamalay N."/>
            <person name="Ott S."/>
            <person name="Godinez A."/>
            <person name="Nagaraj S."/>
            <person name="Nadendla S."/>
            <person name="Sichtig H."/>
        </authorList>
    </citation>
    <scope>NUCLEOTIDE SEQUENCE [LARGE SCALE GENOMIC DNA]</scope>
    <source>
        <strain evidence="8">FDAARGOS_147</strain>
    </source>
</reference>
<dbReference type="InterPro" id="IPR007627">
    <property type="entry name" value="RNA_pol_sigma70_r2"/>
</dbReference>